<feature type="region of interest" description="Disordered" evidence="1">
    <location>
        <begin position="31"/>
        <end position="64"/>
    </location>
</feature>
<feature type="compositionally biased region" description="Pro residues" evidence="1">
    <location>
        <begin position="326"/>
        <end position="336"/>
    </location>
</feature>
<reference evidence="2 3" key="1">
    <citation type="submission" date="2013-03" db="EMBL/GenBank/DDBJ databases">
        <title>The Genome Sequence of Capronia epimyces CBS 606.96.</title>
        <authorList>
            <consortium name="The Broad Institute Genomics Platform"/>
            <person name="Cuomo C."/>
            <person name="de Hoog S."/>
            <person name="Gorbushina A."/>
            <person name="Walker B."/>
            <person name="Young S.K."/>
            <person name="Zeng Q."/>
            <person name="Gargeya S."/>
            <person name="Fitzgerald M."/>
            <person name="Haas B."/>
            <person name="Abouelleil A."/>
            <person name="Allen A.W."/>
            <person name="Alvarado L."/>
            <person name="Arachchi H.M."/>
            <person name="Berlin A.M."/>
            <person name="Chapman S.B."/>
            <person name="Gainer-Dewar J."/>
            <person name="Goldberg J."/>
            <person name="Griggs A."/>
            <person name="Gujja S."/>
            <person name="Hansen M."/>
            <person name="Howarth C."/>
            <person name="Imamovic A."/>
            <person name="Ireland A."/>
            <person name="Larimer J."/>
            <person name="McCowan C."/>
            <person name="Murphy C."/>
            <person name="Pearson M."/>
            <person name="Poon T.W."/>
            <person name="Priest M."/>
            <person name="Roberts A."/>
            <person name="Saif S."/>
            <person name="Shea T."/>
            <person name="Sisk P."/>
            <person name="Sykes S."/>
            <person name="Wortman J."/>
            <person name="Nusbaum C."/>
            <person name="Birren B."/>
        </authorList>
    </citation>
    <scope>NUCLEOTIDE SEQUENCE [LARGE SCALE GENOMIC DNA]</scope>
    <source>
        <strain evidence="2 3">CBS 606.96</strain>
    </source>
</reference>
<organism evidence="2 3">
    <name type="scientific">Capronia epimyces CBS 606.96</name>
    <dbReference type="NCBI Taxonomy" id="1182542"/>
    <lineage>
        <taxon>Eukaryota</taxon>
        <taxon>Fungi</taxon>
        <taxon>Dikarya</taxon>
        <taxon>Ascomycota</taxon>
        <taxon>Pezizomycotina</taxon>
        <taxon>Eurotiomycetes</taxon>
        <taxon>Chaetothyriomycetidae</taxon>
        <taxon>Chaetothyriales</taxon>
        <taxon>Herpotrichiellaceae</taxon>
        <taxon>Capronia</taxon>
    </lineage>
</organism>
<dbReference type="OrthoDB" id="4160360at2759"/>
<keyword evidence="3" id="KW-1185">Reference proteome</keyword>
<accession>W9X904</accession>
<feature type="compositionally biased region" description="Basic and acidic residues" evidence="1">
    <location>
        <begin position="31"/>
        <end position="42"/>
    </location>
</feature>
<evidence type="ECO:0000256" key="1">
    <source>
        <dbReference type="SAM" id="MobiDB-lite"/>
    </source>
</evidence>
<evidence type="ECO:0000313" key="3">
    <source>
        <dbReference type="Proteomes" id="UP000019478"/>
    </source>
</evidence>
<feature type="region of interest" description="Disordered" evidence="1">
    <location>
        <begin position="361"/>
        <end position="524"/>
    </location>
</feature>
<sequence length="524" mass="59919">MLHTVYDINPARLNSIIPALQRMADDPAFEEYRERRFERDDPPTPDSSRSITRESTPGPLPQTQGDIDLAELLRQPLSADEIDKAQYRMMGFGGHSRYLDEVRQERERIDRAWGARDENYVPLYRGPDLMGRAGLQRQNVMIRHSIKKRWQQLGVWDPKWGVPTGAFREFGGFVKDDEPNSWPWWHSRDGELLERRAIRRYLQKKACGHETPTPQPFEVDGTADESPITSRPWFMWALEVAVEETRLERDVNREGTYNAARANVKAQWKEKGYWKDSWTNNLPGEHVWRDLPGWKWRHESPSPEPPDPNDMEFTPSEVDVMEAIRPPTPPSPPPPSLYVNRTPSPGAHPVLFLWWESRQNRPPASLTTDDGGDDEDSRPGAAAELTSEKSAQRLIEDNADITPRAAQSRASTRATSRKQQRQPTTRHPQTRLNGRTTCSAALVDVPSPAARKTRQSRKATRVPISPSRISKPSSPRRSLRIAEREGRLKGVGAPSEAMEVMNKDDEAPQPQLNQHCWSRRSQRG</sequence>
<dbReference type="GeneID" id="19174180"/>
<dbReference type="HOGENOM" id="CLU_463182_0_0_1"/>
<dbReference type="RefSeq" id="XP_007738380.1">
    <property type="nucleotide sequence ID" value="XM_007740190.1"/>
</dbReference>
<dbReference type="Proteomes" id="UP000019478">
    <property type="component" value="Unassembled WGS sequence"/>
</dbReference>
<proteinExistence type="predicted"/>
<protein>
    <submittedName>
        <fullName evidence="2">Uncharacterized protein</fullName>
    </submittedName>
</protein>
<feature type="compositionally biased region" description="Basic residues" evidence="1">
    <location>
        <begin position="451"/>
        <end position="460"/>
    </location>
</feature>
<feature type="compositionally biased region" description="Basic and acidic residues" evidence="1">
    <location>
        <begin position="386"/>
        <end position="396"/>
    </location>
</feature>
<evidence type="ECO:0000313" key="2">
    <source>
        <dbReference type="EMBL" id="EXJ76942.1"/>
    </source>
</evidence>
<feature type="compositionally biased region" description="Low complexity" evidence="1">
    <location>
        <begin position="463"/>
        <end position="476"/>
    </location>
</feature>
<dbReference type="AlphaFoldDB" id="W9X904"/>
<feature type="compositionally biased region" description="Polar residues" evidence="1">
    <location>
        <begin position="46"/>
        <end position="64"/>
    </location>
</feature>
<feature type="compositionally biased region" description="Low complexity" evidence="1">
    <location>
        <begin position="402"/>
        <end position="414"/>
    </location>
</feature>
<feature type="compositionally biased region" description="Low complexity" evidence="1">
    <location>
        <begin position="421"/>
        <end position="431"/>
    </location>
</feature>
<dbReference type="EMBL" id="AMGY01000011">
    <property type="protein sequence ID" value="EXJ76942.1"/>
    <property type="molecule type" value="Genomic_DNA"/>
</dbReference>
<name>W9X904_9EURO</name>
<feature type="region of interest" description="Disordered" evidence="1">
    <location>
        <begin position="322"/>
        <end position="343"/>
    </location>
</feature>
<comment type="caution">
    <text evidence="2">The sequence shown here is derived from an EMBL/GenBank/DDBJ whole genome shotgun (WGS) entry which is preliminary data.</text>
</comment>
<gene>
    <name evidence="2" type="ORF">A1O3_10099</name>
</gene>
<dbReference type="eggNOG" id="ENOG502SSPQ">
    <property type="taxonomic scope" value="Eukaryota"/>
</dbReference>